<reference evidence="6 7" key="1">
    <citation type="submission" date="2018-03" db="EMBL/GenBank/DDBJ databases">
        <title>The draft genome of Sphingosinicella sp. GL-C-18.</title>
        <authorList>
            <person name="Liu L."/>
            <person name="Li L."/>
            <person name="Liang L."/>
            <person name="Zhang X."/>
            <person name="Wang T."/>
        </authorList>
    </citation>
    <scope>NUCLEOTIDE SEQUENCE [LARGE SCALE GENOMIC DNA]</scope>
    <source>
        <strain evidence="6 7">GL-C-18</strain>
    </source>
</reference>
<accession>A0A2P7QRU3</accession>
<dbReference type="Proteomes" id="UP000241167">
    <property type="component" value="Unassembled WGS sequence"/>
</dbReference>
<keyword evidence="1" id="KW-0805">Transcription regulation</keyword>
<dbReference type="PANTHER" id="PTHR30055:SF234">
    <property type="entry name" value="HTH-TYPE TRANSCRIPTIONAL REGULATOR BETI"/>
    <property type="match status" value="1"/>
</dbReference>
<proteinExistence type="predicted"/>
<dbReference type="EMBL" id="PXYI01000003">
    <property type="protein sequence ID" value="PSJ40667.1"/>
    <property type="molecule type" value="Genomic_DNA"/>
</dbReference>
<dbReference type="InterPro" id="IPR001647">
    <property type="entry name" value="HTH_TetR"/>
</dbReference>
<evidence type="ECO:0000256" key="4">
    <source>
        <dbReference type="PROSITE-ProRule" id="PRU00335"/>
    </source>
</evidence>
<dbReference type="Pfam" id="PF00440">
    <property type="entry name" value="TetR_N"/>
    <property type="match status" value="1"/>
</dbReference>
<feature type="DNA-binding region" description="H-T-H motif" evidence="4">
    <location>
        <begin position="33"/>
        <end position="52"/>
    </location>
</feature>
<dbReference type="InterPro" id="IPR036271">
    <property type="entry name" value="Tet_transcr_reg_TetR-rel_C_sf"/>
</dbReference>
<dbReference type="Pfam" id="PF13305">
    <property type="entry name" value="TetR_C_33"/>
    <property type="match status" value="1"/>
</dbReference>
<evidence type="ECO:0000313" key="7">
    <source>
        <dbReference type="Proteomes" id="UP000241167"/>
    </source>
</evidence>
<evidence type="ECO:0000256" key="1">
    <source>
        <dbReference type="ARBA" id="ARBA00023015"/>
    </source>
</evidence>
<dbReference type="GO" id="GO:0003700">
    <property type="term" value="F:DNA-binding transcription factor activity"/>
    <property type="evidence" value="ECO:0007669"/>
    <property type="project" value="TreeGrafter"/>
</dbReference>
<keyword evidence="3" id="KW-0804">Transcription</keyword>
<evidence type="ECO:0000313" key="6">
    <source>
        <dbReference type="EMBL" id="PSJ40667.1"/>
    </source>
</evidence>
<name>A0A2P7QRU3_9SPHN</name>
<keyword evidence="2 4" id="KW-0238">DNA-binding</keyword>
<dbReference type="InterPro" id="IPR009057">
    <property type="entry name" value="Homeodomain-like_sf"/>
</dbReference>
<dbReference type="SUPFAM" id="SSF48498">
    <property type="entry name" value="Tetracyclin repressor-like, C-terminal domain"/>
    <property type="match status" value="1"/>
</dbReference>
<dbReference type="SUPFAM" id="SSF46689">
    <property type="entry name" value="Homeodomain-like"/>
    <property type="match status" value="1"/>
</dbReference>
<evidence type="ECO:0000259" key="5">
    <source>
        <dbReference type="PROSITE" id="PS50977"/>
    </source>
</evidence>
<organism evidence="6 7">
    <name type="scientific">Allosphingosinicella deserti</name>
    <dbReference type="NCBI Taxonomy" id="2116704"/>
    <lineage>
        <taxon>Bacteria</taxon>
        <taxon>Pseudomonadati</taxon>
        <taxon>Pseudomonadota</taxon>
        <taxon>Alphaproteobacteria</taxon>
        <taxon>Sphingomonadales</taxon>
        <taxon>Sphingomonadaceae</taxon>
        <taxon>Allosphingosinicella</taxon>
    </lineage>
</organism>
<sequence>MGRRSDHSRTELFELILAEGHRQMAEVGFSRFSAREVAKKIGYSIGTLYNVFGSLDRLLAAINTRTFGLWARHLEARLEGEQGDRIAALVDGYFSFARDNPHLWMAIYDHRLPPGMVLTDDEHDRRSVLTEIVAREVAAALPEPARAEAPRLARSLVATVHGHCTFALNGAFELMGEAAPQDLALARVRESLAAADQAVVATALKKV</sequence>
<dbReference type="InterPro" id="IPR050109">
    <property type="entry name" value="HTH-type_TetR-like_transc_reg"/>
</dbReference>
<feature type="domain" description="HTH tetR-type" evidence="5">
    <location>
        <begin position="10"/>
        <end position="70"/>
    </location>
</feature>
<keyword evidence="7" id="KW-1185">Reference proteome</keyword>
<dbReference type="InterPro" id="IPR025996">
    <property type="entry name" value="MT1864/Rv1816-like_C"/>
</dbReference>
<protein>
    <submittedName>
        <fullName evidence="6">TetR family transcriptional regulator</fullName>
    </submittedName>
</protein>
<dbReference type="PANTHER" id="PTHR30055">
    <property type="entry name" value="HTH-TYPE TRANSCRIPTIONAL REGULATOR RUTR"/>
    <property type="match status" value="1"/>
</dbReference>
<evidence type="ECO:0000256" key="2">
    <source>
        <dbReference type="ARBA" id="ARBA00023125"/>
    </source>
</evidence>
<gene>
    <name evidence="6" type="ORF">C7I55_10150</name>
</gene>
<dbReference type="GO" id="GO:0000976">
    <property type="term" value="F:transcription cis-regulatory region binding"/>
    <property type="evidence" value="ECO:0007669"/>
    <property type="project" value="TreeGrafter"/>
</dbReference>
<evidence type="ECO:0000256" key="3">
    <source>
        <dbReference type="ARBA" id="ARBA00023163"/>
    </source>
</evidence>
<dbReference type="RefSeq" id="WP_106512816.1">
    <property type="nucleotide sequence ID" value="NZ_PXYI01000003.1"/>
</dbReference>
<dbReference type="Gene3D" id="1.10.357.10">
    <property type="entry name" value="Tetracycline Repressor, domain 2"/>
    <property type="match status" value="1"/>
</dbReference>
<dbReference type="OrthoDB" id="7223515at2"/>
<dbReference type="AlphaFoldDB" id="A0A2P7QRU3"/>
<dbReference type="PROSITE" id="PS50977">
    <property type="entry name" value="HTH_TETR_2"/>
    <property type="match status" value="1"/>
</dbReference>
<comment type="caution">
    <text evidence="6">The sequence shown here is derived from an EMBL/GenBank/DDBJ whole genome shotgun (WGS) entry which is preliminary data.</text>
</comment>